<protein>
    <submittedName>
        <fullName evidence="8">Sigma-70 family RNA polymerase sigma factor</fullName>
    </submittedName>
</protein>
<keyword evidence="3" id="KW-0731">Sigma factor</keyword>
<sequence length="188" mass="21457">MSSKKRTFVTANGDLFEDDSPSLGEPLALPLEFEAHYITNQEAYHQYALAYLKTYEAAEQAVHRAFIEILRHWNTLLAESNLQQQTWAIMRRVVISQALLDTQARLATGDHPVHKALAKLPPKQFDAIVLRGWMNKSAEEIAWYMGITTSTVDYHCRKARERLAQALGRTSRTKKTGRTTRKTKNQGE</sequence>
<keyword evidence="5" id="KW-0804">Transcription</keyword>
<organism evidence="8 9">
    <name type="scientific">Streptomyces javensis</name>
    <dbReference type="NCBI Taxonomy" id="114698"/>
    <lineage>
        <taxon>Bacteria</taxon>
        <taxon>Bacillati</taxon>
        <taxon>Actinomycetota</taxon>
        <taxon>Actinomycetes</taxon>
        <taxon>Kitasatosporales</taxon>
        <taxon>Streptomycetaceae</taxon>
        <taxon>Streptomyces</taxon>
        <taxon>Streptomyces violaceusniger group</taxon>
    </lineage>
</organism>
<dbReference type="Gene3D" id="1.10.10.10">
    <property type="entry name" value="Winged helix-like DNA-binding domain superfamily/Winged helix DNA-binding domain"/>
    <property type="match status" value="1"/>
</dbReference>
<evidence type="ECO:0000313" key="9">
    <source>
        <dbReference type="Proteomes" id="UP000638849"/>
    </source>
</evidence>
<evidence type="ECO:0000259" key="7">
    <source>
        <dbReference type="Pfam" id="PF08281"/>
    </source>
</evidence>
<dbReference type="PANTHER" id="PTHR43133:SF8">
    <property type="entry name" value="RNA POLYMERASE SIGMA FACTOR HI_1459-RELATED"/>
    <property type="match status" value="1"/>
</dbReference>
<dbReference type="PANTHER" id="PTHR43133">
    <property type="entry name" value="RNA POLYMERASE ECF-TYPE SIGMA FACTO"/>
    <property type="match status" value="1"/>
</dbReference>
<dbReference type="Proteomes" id="UP000638849">
    <property type="component" value="Unassembled WGS sequence"/>
</dbReference>
<evidence type="ECO:0000256" key="4">
    <source>
        <dbReference type="ARBA" id="ARBA00023125"/>
    </source>
</evidence>
<evidence type="ECO:0000256" key="2">
    <source>
        <dbReference type="ARBA" id="ARBA00023015"/>
    </source>
</evidence>
<accession>A0ABS0R9L9</accession>
<comment type="caution">
    <text evidence="8">The sequence shown here is derived from an EMBL/GenBank/DDBJ whole genome shotgun (WGS) entry which is preliminary data.</text>
</comment>
<dbReference type="InterPro" id="IPR013249">
    <property type="entry name" value="RNA_pol_sigma70_r4_t2"/>
</dbReference>
<dbReference type="EMBL" id="JAEEAQ010000106">
    <property type="protein sequence ID" value="MBI0314102.1"/>
    <property type="molecule type" value="Genomic_DNA"/>
</dbReference>
<keyword evidence="2" id="KW-0805">Transcription regulation</keyword>
<feature type="compositionally biased region" description="Basic residues" evidence="6">
    <location>
        <begin position="171"/>
        <end position="188"/>
    </location>
</feature>
<name>A0ABS0R9L9_9ACTN</name>
<evidence type="ECO:0000256" key="1">
    <source>
        <dbReference type="ARBA" id="ARBA00010641"/>
    </source>
</evidence>
<dbReference type="Pfam" id="PF08281">
    <property type="entry name" value="Sigma70_r4_2"/>
    <property type="match status" value="1"/>
</dbReference>
<dbReference type="InterPro" id="IPR036388">
    <property type="entry name" value="WH-like_DNA-bd_sf"/>
</dbReference>
<reference evidence="8 9" key="1">
    <citation type="submission" date="2020-12" db="EMBL/GenBank/DDBJ databases">
        <authorList>
            <person name="Kusuma A.B."/>
            <person name="Nouioui I."/>
            <person name="Goodfellow M."/>
        </authorList>
    </citation>
    <scope>NUCLEOTIDE SEQUENCE [LARGE SCALE GENOMIC DNA]</scope>
    <source>
        <strain evidence="8 9">DSM 41764</strain>
    </source>
</reference>
<feature type="domain" description="RNA polymerase sigma factor 70 region 4 type 2" evidence="7">
    <location>
        <begin position="113"/>
        <end position="163"/>
    </location>
</feature>
<feature type="region of interest" description="Disordered" evidence="6">
    <location>
        <begin position="165"/>
        <end position="188"/>
    </location>
</feature>
<dbReference type="Gene3D" id="1.10.1740.10">
    <property type="match status" value="1"/>
</dbReference>
<evidence type="ECO:0000313" key="8">
    <source>
        <dbReference type="EMBL" id="MBI0314102.1"/>
    </source>
</evidence>
<evidence type="ECO:0000256" key="3">
    <source>
        <dbReference type="ARBA" id="ARBA00023082"/>
    </source>
</evidence>
<comment type="similarity">
    <text evidence="1">Belongs to the sigma-70 factor family. ECF subfamily.</text>
</comment>
<keyword evidence="4" id="KW-0238">DNA-binding</keyword>
<dbReference type="InterPro" id="IPR039425">
    <property type="entry name" value="RNA_pol_sigma-70-like"/>
</dbReference>
<dbReference type="SUPFAM" id="SSF88659">
    <property type="entry name" value="Sigma3 and sigma4 domains of RNA polymerase sigma factors"/>
    <property type="match status" value="1"/>
</dbReference>
<evidence type="ECO:0000256" key="5">
    <source>
        <dbReference type="ARBA" id="ARBA00023163"/>
    </source>
</evidence>
<gene>
    <name evidence="8" type="ORF">JBF12_14135</name>
</gene>
<proteinExistence type="inferred from homology"/>
<evidence type="ECO:0000256" key="6">
    <source>
        <dbReference type="SAM" id="MobiDB-lite"/>
    </source>
</evidence>
<keyword evidence="9" id="KW-1185">Reference proteome</keyword>
<dbReference type="InterPro" id="IPR013324">
    <property type="entry name" value="RNA_pol_sigma_r3/r4-like"/>
</dbReference>